<dbReference type="GO" id="GO:0046872">
    <property type="term" value="F:metal ion binding"/>
    <property type="evidence" value="ECO:0007669"/>
    <property type="project" value="InterPro"/>
</dbReference>
<evidence type="ECO:0000313" key="2">
    <source>
        <dbReference type="Proteomes" id="UP000242444"/>
    </source>
</evidence>
<accession>A0A263D0Z8</accession>
<dbReference type="GO" id="GO:0020037">
    <property type="term" value="F:heme binding"/>
    <property type="evidence" value="ECO:0007669"/>
    <property type="project" value="InterPro"/>
</dbReference>
<keyword evidence="2" id="KW-1185">Reference proteome</keyword>
<dbReference type="InterPro" id="IPR004981">
    <property type="entry name" value="Trp_2_3_dOase"/>
</dbReference>
<proteinExistence type="predicted"/>
<reference evidence="1 2" key="1">
    <citation type="submission" date="2017-07" db="EMBL/GenBank/DDBJ databases">
        <title>Amycolatopsis antarcticus sp. nov., isolated from the surface of an Antarcticus brown macroalga.</title>
        <authorList>
            <person name="Wang J."/>
            <person name="Leiva S."/>
            <person name="Huang J."/>
            <person name="Huang Y."/>
        </authorList>
    </citation>
    <scope>NUCLEOTIDE SEQUENCE [LARGE SCALE GENOMIC DNA]</scope>
    <source>
        <strain evidence="1 2">AU-G6</strain>
    </source>
</reference>
<sequence>MVALTKSSGDSAALTYDSYLQLGKVLSAQAPVGDDPDDELHFIVAHQAIELWFSQVVREVRRARDAMLAVSIEDAVVHLERATAFVDVVTAQLDTLMLLPVDVFRRLRQYLGTSSGLQSLQFRVIEALSGGETGSARRRLRVAFPRGIPAPVEAAFAEGSLRGAHVALPAHVHESEAGGRVVAALVAYDKAWVGWRLRHAQLVMHMIGRHATGTGGTDLRYLTRRVEASYFPHLPSNRKRS</sequence>
<dbReference type="PANTHER" id="PTHR10138:SF0">
    <property type="entry name" value="TRYPTOPHAN 2,3-DIOXYGENASE"/>
    <property type="match status" value="1"/>
</dbReference>
<dbReference type="PANTHER" id="PTHR10138">
    <property type="entry name" value="TRYPTOPHAN 2,3-DIOXYGENASE"/>
    <property type="match status" value="1"/>
</dbReference>
<comment type="caution">
    <text evidence="1">The sequence shown here is derived from an EMBL/GenBank/DDBJ whole genome shotgun (WGS) entry which is preliminary data.</text>
</comment>
<dbReference type="SUPFAM" id="SSF140959">
    <property type="entry name" value="Indolic compounds 2,3-dioxygenase-like"/>
    <property type="match status" value="1"/>
</dbReference>
<name>A0A263D0Z8_9PSEU</name>
<dbReference type="GO" id="GO:0019442">
    <property type="term" value="P:L-tryptophan catabolic process to acetyl-CoA"/>
    <property type="evidence" value="ECO:0007669"/>
    <property type="project" value="TreeGrafter"/>
</dbReference>
<dbReference type="AlphaFoldDB" id="A0A263D0Z8"/>
<dbReference type="Proteomes" id="UP000242444">
    <property type="component" value="Unassembled WGS sequence"/>
</dbReference>
<dbReference type="EMBL" id="NKYE01000009">
    <property type="protein sequence ID" value="OZM72144.1"/>
    <property type="molecule type" value="Genomic_DNA"/>
</dbReference>
<dbReference type="GO" id="GO:0004833">
    <property type="term" value="F:L-tryptophan 2,3-dioxygenase activity"/>
    <property type="evidence" value="ECO:0007669"/>
    <property type="project" value="InterPro"/>
</dbReference>
<evidence type="ECO:0008006" key="3">
    <source>
        <dbReference type="Google" id="ProtNLM"/>
    </source>
</evidence>
<gene>
    <name evidence="1" type="ORF">CFN78_16540</name>
</gene>
<evidence type="ECO:0000313" key="1">
    <source>
        <dbReference type="EMBL" id="OZM72144.1"/>
    </source>
</evidence>
<dbReference type="Gene3D" id="1.20.58.480">
    <property type="match status" value="1"/>
</dbReference>
<dbReference type="InParanoid" id="A0A263D0Z8"/>
<dbReference type="RefSeq" id="WP_094863716.1">
    <property type="nucleotide sequence ID" value="NZ_NKYE01000009.1"/>
</dbReference>
<dbReference type="OrthoDB" id="9776847at2"/>
<protein>
    <recommendedName>
        <fullName evidence="3">Tryptophan 2,3-dioxygenase</fullName>
    </recommendedName>
</protein>
<dbReference type="InterPro" id="IPR037217">
    <property type="entry name" value="Trp/Indoleamine_2_3_dOase-like"/>
</dbReference>
<dbReference type="GO" id="GO:0019441">
    <property type="term" value="P:L-tryptophan catabolic process to kynurenine"/>
    <property type="evidence" value="ECO:0007669"/>
    <property type="project" value="InterPro"/>
</dbReference>
<organism evidence="1 2">
    <name type="scientific">Amycolatopsis antarctica</name>
    <dbReference type="NCBI Taxonomy" id="1854586"/>
    <lineage>
        <taxon>Bacteria</taxon>
        <taxon>Bacillati</taxon>
        <taxon>Actinomycetota</taxon>
        <taxon>Actinomycetes</taxon>
        <taxon>Pseudonocardiales</taxon>
        <taxon>Pseudonocardiaceae</taxon>
        <taxon>Amycolatopsis</taxon>
    </lineage>
</organism>
<dbReference type="Pfam" id="PF03301">
    <property type="entry name" value="Trp_dioxygenase"/>
    <property type="match status" value="1"/>
</dbReference>